<dbReference type="EMBL" id="CM023471">
    <property type="protein sequence ID" value="KAH7966029.1"/>
    <property type="molecule type" value="Genomic_DNA"/>
</dbReference>
<evidence type="ECO:0000313" key="1">
    <source>
        <dbReference type="EMBL" id="KAH7966029.1"/>
    </source>
</evidence>
<name>A0ACB8DCP1_DERSI</name>
<proteinExistence type="predicted"/>
<comment type="caution">
    <text evidence="1">The sequence shown here is derived from an EMBL/GenBank/DDBJ whole genome shotgun (WGS) entry which is preliminary data.</text>
</comment>
<protein>
    <submittedName>
        <fullName evidence="1">Uncharacterized protein</fullName>
    </submittedName>
</protein>
<keyword evidence="2" id="KW-1185">Reference proteome</keyword>
<dbReference type="Proteomes" id="UP000821865">
    <property type="component" value="Chromosome 2"/>
</dbReference>
<evidence type="ECO:0000313" key="2">
    <source>
        <dbReference type="Proteomes" id="UP000821865"/>
    </source>
</evidence>
<accession>A0ACB8DCP1</accession>
<sequence length="294" mass="32270">MKRKQNNVSDKFHVHSGVRDAQSYTTVRCVKSTVAEASRGRGGTVAAAGTVAGTRLRYRVRGLAMMRPPLRCPAATHEDRDPGSTHSDRNSLGFDQERPLATAPWQEPLSRPRPWSRNRPPHQARVGTPWSLGRSRNNGPSSSSRASHPICCHRGFAARARPHVLHVALLFFSLCSFFLPAPVPPALSSPSSLRWTSVEGSVVEEAIIHGLRRNCPGAPAKFARGLMRHLFTAEELRGKSLFGRRSYAQPSAPQRKALDPAKVNAIIGFTVTEYQADPMRLKTSLSSLLSMALK</sequence>
<organism evidence="1 2">
    <name type="scientific">Dermacentor silvarum</name>
    <name type="common">Tick</name>
    <dbReference type="NCBI Taxonomy" id="543639"/>
    <lineage>
        <taxon>Eukaryota</taxon>
        <taxon>Metazoa</taxon>
        <taxon>Ecdysozoa</taxon>
        <taxon>Arthropoda</taxon>
        <taxon>Chelicerata</taxon>
        <taxon>Arachnida</taxon>
        <taxon>Acari</taxon>
        <taxon>Parasitiformes</taxon>
        <taxon>Ixodida</taxon>
        <taxon>Ixodoidea</taxon>
        <taxon>Ixodidae</taxon>
        <taxon>Rhipicephalinae</taxon>
        <taxon>Dermacentor</taxon>
    </lineage>
</organism>
<reference evidence="1" key="1">
    <citation type="submission" date="2020-05" db="EMBL/GenBank/DDBJ databases">
        <title>Large-scale comparative analyses of tick genomes elucidate their genetic diversity and vector capacities.</title>
        <authorList>
            <person name="Jia N."/>
            <person name="Wang J."/>
            <person name="Shi W."/>
            <person name="Du L."/>
            <person name="Sun Y."/>
            <person name="Zhan W."/>
            <person name="Jiang J."/>
            <person name="Wang Q."/>
            <person name="Zhang B."/>
            <person name="Ji P."/>
            <person name="Sakyi L.B."/>
            <person name="Cui X."/>
            <person name="Yuan T."/>
            <person name="Jiang B."/>
            <person name="Yang W."/>
            <person name="Lam T.T.-Y."/>
            <person name="Chang Q."/>
            <person name="Ding S."/>
            <person name="Wang X."/>
            <person name="Zhu J."/>
            <person name="Ruan X."/>
            <person name="Zhao L."/>
            <person name="Wei J."/>
            <person name="Que T."/>
            <person name="Du C."/>
            <person name="Cheng J."/>
            <person name="Dai P."/>
            <person name="Han X."/>
            <person name="Huang E."/>
            <person name="Gao Y."/>
            <person name="Liu J."/>
            <person name="Shao H."/>
            <person name="Ye R."/>
            <person name="Li L."/>
            <person name="Wei W."/>
            <person name="Wang X."/>
            <person name="Wang C."/>
            <person name="Yang T."/>
            <person name="Huo Q."/>
            <person name="Li W."/>
            <person name="Guo W."/>
            <person name="Chen H."/>
            <person name="Zhou L."/>
            <person name="Ni X."/>
            <person name="Tian J."/>
            <person name="Zhou Y."/>
            <person name="Sheng Y."/>
            <person name="Liu T."/>
            <person name="Pan Y."/>
            <person name="Xia L."/>
            <person name="Li J."/>
            <person name="Zhao F."/>
            <person name="Cao W."/>
        </authorList>
    </citation>
    <scope>NUCLEOTIDE SEQUENCE</scope>
    <source>
        <strain evidence="1">Dsil-2018</strain>
    </source>
</reference>
<gene>
    <name evidence="1" type="ORF">HPB49_013189</name>
</gene>